<evidence type="ECO:0000256" key="1">
    <source>
        <dbReference type="ARBA" id="ARBA00022630"/>
    </source>
</evidence>
<organism evidence="6 7">
    <name type="scientific">Sphingomonas oleivorans</name>
    <dbReference type="NCBI Taxonomy" id="1735121"/>
    <lineage>
        <taxon>Bacteria</taxon>
        <taxon>Pseudomonadati</taxon>
        <taxon>Pseudomonadota</taxon>
        <taxon>Alphaproteobacteria</taxon>
        <taxon>Sphingomonadales</taxon>
        <taxon>Sphingomonadaceae</taxon>
        <taxon>Sphingomonas</taxon>
    </lineage>
</organism>
<comment type="caution">
    <text evidence="6">The sequence shown here is derived from an EMBL/GenBank/DDBJ whole genome shotgun (WGS) entry which is preliminary data.</text>
</comment>
<dbReference type="PANTHER" id="PTHR42847">
    <property type="entry name" value="ALKANESULFONATE MONOOXYGENASE"/>
    <property type="match status" value="1"/>
</dbReference>
<dbReference type="SUPFAM" id="SSF51679">
    <property type="entry name" value="Bacterial luciferase-like"/>
    <property type="match status" value="1"/>
</dbReference>
<gene>
    <name evidence="6" type="ORF">CLG96_12725</name>
</gene>
<dbReference type="EMBL" id="NWBU01000010">
    <property type="protein sequence ID" value="PTQ10003.1"/>
    <property type="molecule type" value="Genomic_DNA"/>
</dbReference>
<dbReference type="Gene3D" id="3.20.20.30">
    <property type="entry name" value="Luciferase-like domain"/>
    <property type="match status" value="1"/>
</dbReference>
<evidence type="ECO:0000256" key="2">
    <source>
        <dbReference type="ARBA" id="ARBA00022643"/>
    </source>
</evidence>
<dbReference type="GO" id="GO:0008726">
    <property type="term" value="F:alkanesulfonate monooxygenase activity"/>
    <property type="evidence" value="ECO:0007669"/>
    <property type="project" value="TreeGrafter"/>
</dbReference>
<dbReference type="InterPro" id="IPR050172">
    <property type="entry name" value="SsuD_RutA_monooxygenase"/>
</dbReference>
<dbReference type="RefSeq" id="WP_107968354.1">
    <property type="nucleotide sequence ID" value="NZ_NWBU01000010.1"/>
</dbReference>
<accession>A0A2T5FW58</accession>
<evidence type="ECO:0000259" key="5">
    <source>
        <dbReference type="Pfam" id="PF00296"/>
    </source>
</evidence>
<dbReference type="Pfam" id="PF00296">
    <property type="entry name" value="Bac_luciferase"/>
    <property type="match status" value="1"/>
</dbReference>
<dbReference type="InterPro" id="IPR011251">
    <property type="entry name" value="Luciferase-like_dom"/>
</dbReference>
<keyword evidence="2" id="KW-0288">FMN</keyword>
<reference evidence="6 7" key="1">
    <citation type="submission" date="2017-09" db="EMBL/GenBank/DDBJ databases">
        <title>Sphingomonas panjinensis sp.nov., isolated from oil-contaminated soil.</title>
        <authorList>
            <person name="Wang L."/>
            <person name="Chen L."/>
        </authorList>
    </citation>
    <scope>NUCLEOTIDE SEQUENCE [LARGE SCALE GENOMIC DNA]</scope>
    <source>
        <strain evidence="6 7">FW-11</strain>
    </source>
</reference>
<evidence type="ECO:0000313" key="7">
    <source>
        <dbReference type="Proteomes" id="UP000244162"/>
    </source>
</evidence>
<dbReference type="OrthoDB" id="9814695at2"/>
<dbReference type="Proteomes" id="UP000244162">
    <property type="component" value="Unassembled WGS sequence"/>
</dbReference>
<evidence type="ECO:0000313" key="6">
    <source>
        <dbReference type="EMBL" id="PTQ10003.1"/>
    </source>
</evidence>
<proteinExistence type="predicted"/>
<sequence length="353" mass="38425">MSGACEISWFSALCDDDYEFLGIPDPALRSSWEHCRDIVLQAESGGFDNILLPSGYALGIDTTAFAAAIATLVRRIRLLMAVRIGESWPPQLARQIATIDRILGGRLAVNIISSDLPGETLASGPRYARTIEAMAILRALLDGKPIDHDGDFWKLKLDPPRVSTVSGRCPQFYFGGLSEDAREAAAQGCDVYLMWPDRMEAVRDTIADLRTRATRHGRTLRFGYRVHVVVRETEAEARAAADRLLSRLDEAAGAAIRAKSLDSQSAGVRRQAELREAAGNEGYVEDNLWTGIGRARSGCGAAIVGDPDQVLAKLQAYRAEGIEAFILSGYPHAAEADLFARHVLPRIDHGPLG</sequence>
<keyword evidence="3" id="KW-0560">Oxidoreductase</keyword>
<keyword evidence="4 6" id="KW-0503">Monooxygenase</keyword>
<dbReference type="AlphaFoldDB" id="A0A2T5FW58"/>
<feature type="domain" description="Luciferase-like" evidence="5">
    <location>
        <begin position="31"/>
        <end position="322"/>
    </location>
</feature>
<dbReference type="InterPro" id="IPR036661">
    <property type="entry name" value="Luciferase-like_sf"/>
</dbReference>
<keyword evidence="7" id="KW-1185">Reference proteome</keyword>
<protein>
    <submittedName>
        <fullName evidence="6">Alkanesulfonate monooxygenase</fullName>
    </submittedName>
</protein>
<name>A0A2T5FW58_9SPHN</name>
<keyword evidence="1" id="KW-0285">Flavoprotein</keyword>
<evidence type="ECO:0000256" key="3">
    <source>
        <dbReference type="ARBA" id="ARBA00023002"/>
    </source>
</evidence>
<dbReference type="PANTHER" id="PTHR42847:SF4">
    <property type="entry name" value="ALKANESULFONATE MONOOXYGENASE-RELATED"/>
    <property type="match status" value="1"/>
</dbReference>
<dbReference type="GO" id="GO:0046306">
    <property type="term" value="P:alkanesulfonate catabolic process"/>
    <property type="evidence" value="ECO:0007669"/>
    <property type="project" value="TreeGrafter"/>
</dbReference>
<evidence type="ECO:0000256" key="4">
    <source>
        <dbReference type="ARBA" id="ARBA00023033"/>
    </source>
</evidence>